<gene>
    <name evidence="5" type="ORF">B0H15DRAFT_958445</name>
</gene>
<dbReference type="AlphaFoldDB" id="A0AAD6TQV4"/>
<dbReference type="Gene3D" id="2.40.50.40">
    <property type="match status" value="1"/>
</dbReference>
<accession>A0AAD6TQV4</accession>
<comment type="subcellular location">
    <subcellularLocation>
        <location evidence="1">Nucleus</location>
    </subcellularLocation>
</comment>
<dbReference type="Pfam" id="PF00385">
    <property type="entry name" value="Chromo"/>
    <property type="match status" value="1"/>
</dbReference>
<feature type="region of interest" description="Disordered" evidence="3">
    <location>
        <begin position="81"/>
        <end position="135"/>
    </location>
</feature>
<name>A0AAD6TQV4_9AGAR</name>
<keyword evidence="6" id="KW-1185">Reference proteome</keyword>
<comment type="caution">
    <text evidence="5">The sequence shown here is derived from an EMBL/GenBank/DDBJ whole genome shotgun (WGS) entry which is preliminary data.</text>
</comment>
<dbReference type="InterPro" id="IPR000953">
    <property type="entry name" value="Chromo/chromo_shadow_dom"/>
</dbReference>
<dbReference type="GO" id="GO:0006338">
    <property type="term" value="P:chromatin remodeling"/>
    <property type="evidence" value="ECO:0007669"/>
    <property type="project" value="UniProtKB-ARBA"/>
</dbReference>
<dbReference type="InterPro" id="IPR016197">
    <property type="entry name" value="Chromo-like_dom_sf"/>
</dbReference>
<evidence type="ECO:0000259" key="4">
    <source>
        <dbReference type="PROSITE" id="PS50013"/>
    </source>
</evidence>
<dbReference type="PROSITE" id="PS50013">
    <property type="entry name" value="CHROMO_2"/>
    <property type="match status" value="1"/>
</dbReference>
<dbReference type="SMART" id="SM00298">
    <property type="entry name" value="CHROMO"/>
    <property type="match status" value="1"/>
</dbReference>
<dbReference type="InterPro" id="IPR051219">
    <property type="entry name" value="Heterochromatin_chromo-domain"/>
</dbReference>
<proteinExistence type="predicted"/>
<keyword evidence="2" id="KW-0539">Nucleus</keyword>
<dbReference type="Proteomes" id="UP001222325">
    <property type="component" value="Unassembled WGS sequence"/>
</dbReference>
<evidence type="ECO:0000256" key="1">
    <source>
        <dbReference type="ARBA" id="ARBA00004123"/>
    </source>
</evidence>
<sequence>MIPALPADRDDEEGDEYEIEAILDARKDTATNRLGYLVKWKNYSDTHNSWVDEEDAVNAPDLIKAFWMNQSQRIAAGVQSVSAPVREATGEAEASGSTAKKRGRSSRVKVQKDRDSAPPPAKKARKSTGEKNDSS</sequence>
<evidence type="ECO:0000256" key="3">
    <source>
        <dbReference type="SAM" id="MobiDB-lite"/>
    </source>
</evidence>
<protein>
    <recommendedName>
        <fullName evidence="4">Chromo domain-containing protein</fullName>
    </recommendedName>
</protein>
<dbReference type="EMBL" id="JARJCN010000170">
    <property type="protein sequence ID" value="KAJ7065949.1"/>
    <property type="molecule type" value="Genomic_DNA"/>
</dbReference>
<dbReference type="SUPFAM" id="SSF54160">
    <property type="entry name" value="Chromo domain-like"/>
    <property type="match status" value="1"/>
</dbReference>
<evidence type="ECO:0000313" key="6">
    <source>
        <dbReference type="Proteomes" id="UP001222325"/>
    </source>
</evidence>
<feature type="compositionally biased region" description="Basic residues" evidence="3">
    <location>
        <begin position="99"/>
        <end position="109"/>
    </location>
</feature>
<reference evidence="5" key="1">
    <citation type="submission" date="2023-03" db="EMBL/GenBank/DDBJ databases">
        <title>Massive genome expansion in bonnet fungi (Mycena s.s.) driven by repeated elements and novel gene families across ecological guilds.</title>
        <authorList>
            <consortium name="Lawrence Berkeley National Laboratory"/>
            <person name="Harder C.B."/>
            <person name="Miyauchi S."/>
            <person name="Viragh M."/>
            <person name="Kuo A."/>
            <person name="Thoen E."/>
            <person name="Andreopoulos B."/>
            <person name="Lu D."/>
            <person name="Skrede I."/>
            <person name="Drula E."/>
            <person name="Henrissat B."/>
            <person name="Morin E."/>
            <person name="Kohler A."/>
            <person name="Barry K."/>
            <person name="LaButti K."/>
            <person name="Morin E."/>
            <person name="Salamov A."/>
            <person name="Lipzen A."/>
            <person name="Mereny Z."/>
            <person name="Hegedus B."/>
            <person name="Baldrian P."/>
            <person name="Stursova M."/>
            <person name="Weitz H."/>
            <person name="Taylor A."/>
            <person name="Grigoriev I.V."/>
            <person name="Nagy L.G."/>
            <person name="Martin F."/>
            <person name="Kauserud H."/>
        </authorList>
    </citation>
    <scope>NUCLEOTIDE SEQUENCE</scope>
    <source>
        <strain evidence="5">CBHHK173m</strain>
    </source>
</reference>
<feature type="domain" description="Chromo" evidence="4">
    <location>
        <begin position="17"/>
        <end position="66"/>
    </location>
</feature>
<evidence type="ECO:0000256" key="2">
    <source>
        <dbReference type="ARBA" id="ARBA00023242"/>
    </source>
</evidence>
<dbReference type="PANTHER" id="PTHR22812">
    <property type="entry name" value="CHROMOBOX PROTEIN"/>
    <property type="match status" value="1"/>
</dbReference>
<organism evidence="5 6">
    <name type="scientific">Mycena belliarum</name>
    <dbReference type="NCBI Taxonomy" id="1033014"/>
    <lineage>
        <taxon>Eukaryota</taxon>
        <taxon>Fungi</taxon>
        <taxon>Dikarya</taxon>
        <taxon>Basidiomycota</taxon>
        <taxon>Agaricomycotina</taxon>
        <taxon>Agaricomycetes</taxon>
        <taxon>Agaricomycetidae</taxon>
        <taxon>Agaricales</taxon>
        <taxon>Marasmiineae</taxon>
        <taxon>Mycenaceae</taxon>
        <taxon>Mycena</taxon>
    </lineage>
</organism>
<evidence type="ECO:0000313" key="5">
    <source>
        <dbReference type="EMBL" id="KAJ7065949.1"/>
    </source>
</evidence>
<dbReference type="GO" id="GO:0005634">
    <property type="term" value="C:nucleus"/>
    <property type="evidence" value="ECO:0007669"/>
    <property type="project" value="UniProtKB-SubCell"/>
</dbReference>
<dbReference type="InterPro" id="IPR023780">
    <property type="entry name" value="Chromo_domain"/>
</dbReference>